<comment type="subcellular location">
    <subcellularLocation>
        <location evidence="1">Membrane</location>
        <topology evidence="1">Multi-pass membrane protein</topology>
    </subcellularLocation>
</comment>
<feature type="compositionally biased region" description="Polar residues" evidence="5">
    <location>
        <begin position="393"/>
        <end position="406"/>
    </location>
</feature>
<evidence type="ECO:0000313" key="8">
    <source>
        <dbReference type="Proteomes" id="UP000294847"/>
    </source>
</evidence>
<feature type="compositionally biased region" description="Polar residues" evidence="5">
    <location>
        <begin position="296"/>
        <end position="307"/>
    </location>
</feature>
<dbReference type="AlphaFoldDB" id="A0A4P7NK40"/>
<evidence type="ECO:0000256" key="2">
    <source>
        <dbReference type="ARBA" id="ARBA00022692"/>
    </source>
</evidence>
<proteinExistence type="predicted"/>
<dbReference type="GO" id="GO:0005886">
    <property type="term" value="C:plasma membrane"/>
    <property type="evidence" value="ECO:0007669"/>
    <property type="project" value="TreeGrafter"/>
</dbReference>
<dbReference type="VEuPathDB" id="FungiDB:M_BR32_EuGene_00025871"/>
<feature type="transmembrane region" description="Helical" evidence="6">
    <location>
        <begin position="253"/>
        <end position="274"/>
    </location>
</feature>
<feature type="transmembrane region" description="Helical" evidence="6">
    <location>
        <begin position="212"/>
        <end position="232"/>
    </location>
</feature>
<dbReference type="PANTHER" id="PTHR31465:SF9">
    <property type="entry name" value="SPHINGOID LONG-CHAIN BASE TRANSPORTER RSB1"/>
    <property type="match status" value="1"/>
</dbReference>
<dbReference type="EMBL" id="CP034208">
    <property type="protein sequence ID" value="QBZ62461.1"/>
    <property type="molecule type" value="Genomic_DNA"/>
</dbReference>
<sequence length="430" mass="46980">MAALTMYDCDINSCPVPSGFVTTTPHLPGNAVLLASFAIAIPINVYFGVRYGTPLYTLLLVAGILLEIIGHIGNILLRDNLASRPFFTMHMVGSITGPTLIAAAIYAVLPHVLSVYGIRFCQIPSPLWLGLLFFGFDVFTLAFQIVGCVFTVDGIAMPEMSQGVNILLAGLGIQVASLLLYFGVYYAFVSRITRHRNHLEEKHAHVYLTQRFRIFLLCLQAAAALLLVRTIARIVQISGGIASDRFQSQTLSLVLDSAMILLACIVLTVIPPGVAFGTRAWNETAPHMIGFSTNGTYRSEGSRSGHNYSLQSHRSSSSPSQAPYHSTPYQPIMPLRGQQARGYADQVPAHYQFPNLHKSTTKPRPIRVAPYRPDDDDGIGRPVGSAELMQPGSAGSQSSPLSNSQHGYDRQGSKRYSPRQSDMVKDEALW</sequence>
<evidence type="ECO:0000256" key="6">
    <source>
        <dbReference type="SAM" id="Phobius"/>
    </source>
</evidence>
<dbReference type="InterPro" id="IPR007568">
    <property type="entry name" value="RTA1"/>
</dbReference>
<dbReference type="GO" id="GO:0000324">
    <property type="term" value="C:fungal-type vacuole"/>
    <property type="evidence" value="ECO:0007669"/>
    <property type="project" value="TreeGrafter"/>
</dbReference>
<name>A0A4P7NK40_PYROR</name>
<keyword evidence="4 6" id="KW-0472">Membrane</keyword>
<feature type="transmembrane region" description="Helical" evidence="6">
    <location>
        <begin position="164"/>
        <end position="188"/>
    </location>
</feature>
<reference evidence="7 8" key="1">
    <citation type="journal article" date="2019" name="Mol. Biol. Evol.">
        <title>Blast fungal genomes show frequent chromosomal changes, gene gains and losses, and effector gene turnover.</title>
        <authorList>
            <person name="Gomez Luciano L.B."/>
            <person name="Jason Tsai I."/>
            <person name="Chuma I."/>
            <person name="Tosa Y."/>
            <person name="Chen Y.H."/>
            <person name="Li J.Y."/>
            <person name="Li M.Y."/>
            <person name="Jade Lu M.Y."/>
            <person name="Nakayashiki H."/>
            <person name="Li W.H."/>
        </authorList>
    </citation>
    <scope>NUCLEOTIDE SEQUENCE [LARGE SCALE GENOMIC DNA]</scope>
    <source>
        <strain evidence="7">MZ5-1-6</strain>
    </source>
</reference>
<feature type="region of interest" description="Disordered" evidence="5">
    <location>
        <begin position="353"/>
        <end position="430"/>
    </location>
</feature>
<feature type="transmembrane region" description="Helical" evidence="6">
    <location>
        <begin position="129"/>
        <end position="152"/>
    </location>
</feature>
<feature type="transmembrane region" description="Helical" evidence="6">
    <location>
        <begin position="55"/>
        <end position="77"/>
    </location>
</feature>
<protein>
    <submittedName>
        <fullName evidence="7">Uncharacterized protein</fullName>
    </submittedName>
</protein>
<feature type="transmembrane region" description="Helical" evidence="6">
    <location>
        <begin position="89"/>
        <end position="109"/>
    </location>
</feature>
<evidence type="ECO:0000256" key="1">
    <source>
        <dbReference type="ARBA" id="ARBA00004141"/>
    </source>
</evidence>
<keyword evidence="2 6" id="KW-0812">Transmembrane</keyword>
<dbReference type="PANTHER" id="PTHR31465">
    <property type="entry name" value="PROTEIN RTA1-RELATED"/>
    <property type="match status" value="1"/>
</dbReference>
<evidence type="ECO:0000256" key="4">
    <source>
        <dbReference type="ARBA" id="ARBA00023136"/>
    </source>
</evidence>
<feature type="compositionally biased region" description="Low complexity" evidence="5">
    <location>
        <begin position="308"/>
        <end position="326"/>
    </location>
</feature>
<evidence type="ECO:0000256" key="3">
    <source>
        <dbReference type="ARBA" id="ARBA00022989"/>
    </source>
</evidence>
<dbReference type="Proteomes" id="UP000294847">
    <property type="component" value="Chromosome 5"/>
</dbReference>
<keyword evidence="3 6" id="KW-1133">Transmembrane helix</keyword>
<feature type="transmembrane region" description="Helical" evidence="6">
    <location>
        <begin position="31"/>
        <end position="49"/>
    </location>
</feature>
<feature type="region of interest" description="Disordered" evidence="5">
    <location>
        <begin position="296"/>
        <end position="332"/>
    </location>
</feature>
<gene>
    <name evidence="7" type="ORF">PoMZ_11342</name>
</gene>
<dbReference type="Pfam" id="PF04479">
    <property type="entry name" value="RTA1"/>
    <property type="match status" value="1"/>
</dbReference>
<evidence type="ECO:0000256" key="5">
    <source>
        <dbReference type="SAM" id="MobiDB-lite"/>
    </source>
</evidence>
<organism evidence="7 8">
    <name type="scientific">Pyricularia oryzae</name>
    <name type="common">Rice blast fungus</name>
    <name type="synonym">Magnaporthe oryzae</name>
    <dbReference type="NCBI Taxonomy" id="318829"/>
    <lineage>
        <taxon>Eukaryota</taxon>
        <taxon>Fungi</taxon>
        <taxon>Dikarya</taxon>
        <taxon>Ascomycota</taxon>
        <taxon>Pezizomycotina</taxon>
        <taxon>Sordariomycetes</taxon>
        <taxon>Sordariomycetidae</taxon>
        <taxon>Magnaporthales</taxon>
        <taxon>Pyriculariaceae</taxon>
        <taxon>Pyricularia</taxon>
    </lineage>
</organism>
<evidence type="ECO:0000313" key="7">
    <source>
        <dbReference type="EMBL" id="QBZ62461.1"/>
    </source>
</evidence>
<accession>A0A4P7NK40</accession>